<evidence type="ECO:0000313" key="4">
    <source>
        <dbReference type="Proteomes" id="UP000291022"/>
    </source>
</evidence>
<name>A0A452S6X3_URSAM</name>
<reference evidence="4" key="1">
    <citation type="submission" date="2016-06" db="EMBL/GenBank/DDBJ databases">
        <title>De novo assembly and RNA-Seq shows season-dependent expression and editing in black bear kidneys.</title>
        <authorList>
            <person name="Korstanje R."/>
            <person name="Srivastava A."/>
            <person name="Sarsani V.K."/>
            <person name="Sheehan S.M."/>
            <person name="Seger R.L."/>
            <person name="Barter M.E."/>
            <person name="Lindqvist C."/>
            <person name="Brody L.C."/>
            <person name="Mullikin J.C."/>
        </authorList>
    </citation>
    <scope>NUCLEOTIDE SEQUENCE [LARGE SCALE GENOMIC DNA]</scope>
</reference>
<feature type="region of interest" description="Disordered" evidence="1">
    <location>
        <begin position="1"/>
        <end position="20"/>
    </location>
</feature>
<keyword evidence="4" id="KW-1185">Reference proteome</keyword>
<proteinExistence type="predicted"/>
<dbReference type="GeneTree" id="ENSGT00940000161269"/>
<protein>
    <recommendedName>
        <fullName evidence="2">Nuclear/hormone receptor activator site AF-1 domain-containing protein</fullName>
    </recommendedName>
</protein>
<dbReference type="Pfam" id="PF11825">
    <property type="entry name" value="Nuc_recep-AF1"/>
    <property type="match status" value="1"/>
</dbReference>
<feature type="domain" description="Nuclear/hormone receptor activator site AF-1" evidence="2">
    <location>
        <begin position="117"/>
        <end position="191"/>
    </location>
</feature>
<accession>A0A452S6X3</accession>
<dbReference type="Proteomes" id="UP000291022">
    <property type="component" value="Unassembled WGS sequence"/>
</dbReference>
<reference evidence="3" key="2">
    <citation type="submission" date="2025-08" db="UniProtKB">
        <authorList>
            <consortium name="Ensembl"/>
        </authorList>
    </citation>
    <scope>IDENTIFICATION</scope>
</reference>
<evidence type="ECO:0000313" key="3">
    <source>
        <dbReference type="Ensembl" id="ENSUAMP00000027844.1"/>
    </source>
</evidence>
<feature type="region of interest" description="Disordered" evidence="1">
    <location>
        <begin position="116"/>
        <end position="148"/>
    </location>
</feature>
<dbReference type="STRING" id="9643.ENSUAMP00000027844"/>
<sequence>MWVWTRLPSPAGWPGPQSPRPGGSWAVPLVALAVDVTQRRHTAETSVRVLSEGTPSPCLFCTCLYSASSVWGVSTKGGVQDTSGGASVLTEAISVPPQSPLIYALLFTGSPGHSGSTSMSPSAALSTGKPMDSHPSYTDTPVSAPRTLSAVGPPLNALGSPYRVITSAMGPPSGALAAPPGLNLVAPPSSQHWQGRDWRGPF</sequence>
<reference evidence="3" key="3">
    <citation type="submission" date="2025-09" db="UniProtKB">
        <authorList>
            <consortium name="Ensembl"/>
        </authorList>
    </citation>
    <scope>IDENTIFICATION</scope>
</reference>
<evidence type="ECO:0000256" key="1">
    <source>
        <dbReference type="SAM" id="MobiDB-lite"/>
    </source>
</evidence>
<dbReference type="AlphaFoldDB" id="A0A452S6X3"/>
<feature type="compositionally biased region" description="Polar residues" evidence="1">
    <location>
        <begin position="116"/>
        <end position="125"/>
    </location>
</feature>
<dbReference type="InterPro" id="IPR021780">
    <property type="entry name" value="Nuc_recep-AF1"/>
</dbReference>
<organism evidence="3 4">
    <name type="scientific">Ursus americanus</name>
    <name type="common">American black bear</name>
    <name type="synonym">Euarctos americanus</name>
    <dbReference type="NCBI Taxonomy" id="9643"/>
    <lineage>
        <taxon>Eukaryota</taxon>
        <taxon>Metazoa</taxon>
        <taxon>Chordata</taxon>
        <taxon>Craniata</taxon>
        <taxon>Vertebrata</taxon>
        <taxon>Euteleostomi</taxon>
        <taxon>Mammalia</taxon>
        <taxon>Eutheria</taxon>
        <taxon>Laurasiatheria</taxon>
        <taxon>Carnivora</taxon>
        <taxon>Caniformia</taxon>
        <taxon>Ursidae</taxon>
        <taxon>Ursus</taxon>
    </lineage>
</organism>
<evidence type="ECO:0000259" key="2">
    <source>
        <dbReference type="Pfam" id="PF11825"/>
    </source>
</evidence>
<dbReference type="Ensembl" id="ENSUAMT00000031108.1">
    <property type="protein sequence ID" value="ENSUAMP00000027844.1"/>
    <property type="gene ID" value="ENSUAMG00000021529.1"/>
</dbReference>